<evidence type="ECO:0000313" key="2">
    <source>
        <dbReference type="Proteomes" id="UP000346198"/>
    </source>
</evidence>
<dbReference type="AlphaFoldDB" id="A0A6C2UTN1"/>
<proteinExistence type="predicted"/>
<dbReference type="EMBL" id="CAAHFH010000003">
    <property type="protein sequence ID" value="VGO23323.1"/>
    <property type="molecule type" value="Genomic_DNA"/>
</dbReference>
<sequence length="92" mass="9707">MSFIDARLRFFPGAKFAYASLNTPTACPPRTAVPVNRPFAAGAGAGPYWGTNSVRHATLPTMSGKTLTTPVGIHESQLEGEWAGTGDIDAKE</sequence>
<accession>A0A6C2UTN1</accession>
<reference evidence="1 2" key="1">
    <citation type="submission" date="2019-04" db="EMBL/GenBank/DDBJ databases">
        <authorList>
            <person name="Van Vliet M D."/>
        </authorList>
    </citation>
    <scope>NUCLEOTIDE SEQUENCE [LARGE SCALE GENOMIC DNA]</scope>
    <source>
        <strain evidence="1 2">F21</strain>
    </source>
</reference>
<organism evidence="1 2">
    <name type="scientific">Pontiella sulfatireligans</name>
    <dbReference type="NCBI Taxonomy" id="2750658"/>
    <lineage>
        <taxon>Bacteria</taxon>
        <taxon>Pseudomonadati</taxon>
        <taxon>Kiritimatiellota</taxon>
        <taxon>Kiritimatiellia</taxon>
        <taxon>Kiritimatiellales</taxon>
        <taxon>Pontiellaceae</taxon>
        <taxon>Pontiella</taxon>
    </lineage>
</organism>
<gene>
    <name evidence="1" type="ORF">SCARR_05430</name>
</gene>
<protein>
    <submittedName>
        <fullName evidence="1">Uncharacterized protein</fullName>
    </submittedName>
</protein>
<dbReference type="Proteomes" id="UP000346198">
    <property type="component" value="Unassembled WGS sequence"/>
</dbReference>
<name>A0A6C2UTN1_9BACT</name>
<evidence type="ECO:0000313" key="1">
    <source>
        <dbReference type="EMBL" id="VGO23323.1"/>
    </source>
</evidence>
<keyword evidence="2" id="KW-1185">Reference proteome</keyword>